<proteinExistence type="predicted"/>
<evidence type="ECO:0000313" key="2">
    <source>
        <dbReference type="EMBL" id="KEP53813.1"/>
    </source>
</evidence>
<reference evidence="2 3" key="1">
    <citation type="submission" date="2013-12" db="EMBL/GenBank/DDBJ databases">
        <authorList>
            <person name="Cubeta M."/>
            <person name="Pakala S."/>
            <person name="Fedorova N."/>
            <person name="Thomas E."/>
            <person name="Dean R."/>
            <person name="Jabaji S."/>
            <person name="Neate S."/>
            <person name="Toda T."/>
            <person name="Tavantzis S."/>
            <person name="Vilgalys R."/>
            <person name="Bharathan N."/>
            <person name="Pakala S."/>
            <person name="Losada L.S."/>
            <person name="Zafar N."/>
            <person name="Nierman W."/>
        </authorList>
    </citation>
    <scope>NUCLEOTIDE SEQUENCE [LARGE SCALE GENOMIC DNA]</scope>
    <source>
        <strain evidence="2 3">123E</strain>
    </source>
</reference>
<accession>A0A074SAB7</accession>
<dbReference type="Proteomes" id="UP000027456">
    <property type="component" value="Unassembled WGS sequence"/>
</dbReference>
<evidence type="ECO:0000313" key="3">
    <source>
        <dbReference type="Proteomes" id="UP000027456"/>
    </source>
</evidence>
<organism evidence="2 3">
    <name type="scientific">Rhizoctonia solani 123E</name>
    <dbReference type="NCBI Taxonomy" id="1423351"/>
    <lineage>
        <taxon>Eukaryota</taxon>
        <taxon>Fungi</taxon>
        <taxon>Dikarya</taxon>
        <taxon>Basidiomycota</taxon>
        <taxon>Agaricomycotina</taxon>
        <taxon>Agaricomycetes</taxon>
        <taxon>Cantharellales</taxon>
        <taxon>Ceratobasidiaceae</taxon>
        <taxon>Rhizoctonia</taxon>
    </lineage>
</organism>
<name>A0A074SAB7_9AGAM</name>
<sequence length="119" mass="12260">MDQDRDLVALVPLLQTVAVVVGGGGDDGNEVDVHHDDPAHDGAPAHDDVPVHDAGVSQSAVDDARPTALDLGRDPVQDHLGDGAGGVGGAYGGDVDVDEGRCDDQLQRECESRRTESTA</sequence>
<dbReference type="HOGENOM" id="CLU_2062791_0_0_1"/>
<protein>
    <submittedName>
        <fullName evidence="2">Uncharacterized protein</fullName>
    </submittedName>
</protein>
<dbReference type="AlphaFoldDB" id="A0A074SAB7"/>
<keyword evidence="3" id="KW-1185">Reference proteome</keyword>
<feature type="compositionally biased region" description="Gly residues" evidence="1">
    <location>
        <begin position="82"/>
        <end position="92"/>
    </location>
</feature>
<feature type="compositionally biased region" description="Basic and acidic residues" evidence="1">
    <location>
        <begin position="71"/>
        <end position="81"/>
    </location>
</feature>
<evidence type="ECO:0000256" key="1">
    <source>
        <dbReference type="SAM" id="MobiDB-lite"/>
    </source>
</evidence>
<feature type="compositionally biased region" description="Basic and acidic residues" evidence="1">
    <location>
        <begin position="31"/>
        <end position="51"/>
    </location>
</feature>
<comment type="caution">
    <text evidence="2">The sequence shown here is derived from an EMBL/GenBank/DDBJ whole genome shotgun (WGS) entry which is preliminary data.</text>
</comment>
<gene>
    <name evidence="2" type="ORF">V565_025620</name>
</gene>
<dbReference type="EMBL" id="AZST01000047">
    <property type="protein sequence ID" value="KEP53813.1"/>
    <property type="molecule type" value="Genomic_DNA"/>
</dbReference>
<feature type="region of interest" description="Disordered" evidence="1">
    <location>
        <begin position="23"/>
        <end position="100"/>
    </location>
</feature>